<dbReference type="Proteomes" id="UP000516013">
    <property type="component" value="Chromosome"/>
</dbReference>
<dbReference type="Gene3D" id="3.30.530.20">
    <property type="match status" value="1"/>
</dbReference>
<dbReference type="Pfam" id="PF03364">
    <property type="entry name" value="Polyketide_cyc"/>
    <property type="match status" value="1"/>
</dbReference>
<sequence>MFLSQDKQKSLMEGEILVQTRPHNAWGGAVTASMYLPLVRSYVWEQITQYSRWVQYFPDLTKSEVISKGNSSKGNVKFLYQSAQKAFLFFTAEVEIYLSVVEVLGKQIQFRMERGTFEDFYANLQFQDMGNGTLLIYMVEATPNIPIPSMLIEQGMCWGLPDNLRKMRQFLCSRV</sequence>
<dbReference type="PANTHER" id="PTHR34060">
    <property type="entry name" value="POLYKETIDE CYCLASE / DEHYDRASE AND LIPID TRANSPORT PROTEIN"/>
    <property type="match status" value="1"/>
</dbReference>
<proteinExistence type="predicted"/>
<evidence type="ECO:0000313" key="2">
    <source>
        <dbReference type="EMBL" id="QNP28778.1"/>
    </source>
</evidence>
<organism evidence="2 3">
    <name type="scientific">Cylindrospermopsis curvispora GIHE-G1</name>
    <dbReference type="NCBI Taxonomy" id="2666332"/>
    <lineage>
        <taxon>Bacteria</taxon>
        <taxon>Bacillati</taxon>
        <taxon>Cyanobacteriota</taxon>
        <taxon>Cyanophyceae</taxon>
        <taxon>Nostocales</taxon>
        <taxon>Aphanizomenonaceae</taxon>
        <taxon>Cylindrospermopsis</taxon>
    </lineage>
</organism>
<keyword evidence="3" id="KW-1185">Reference proteome</keyword>
<dbReference type="EMBL" id="CP060822">
    <property type="protein sequence ID" value="QNP28778.1"/>
    <property type="molecule type" value="Genomic_DNA"/>
</dbReference>
<dbReference type="KEGG" id="ccur:IAR63_12900"/>
<dbReference type="SUPFAM" id="SSF55961">
    <property type="entry name" value="Bet v1-like"/>
    <property type="match status" value="1"/>
</dbReference>
<name>A0A7H0EYB2_9CYAN</name>
<dbReference type="AlphaFoldDB" id="A0A7H0EYB2"/>
<gene>
    <name evidence="2" type="ORF">IAR63_12900</name>
</gene>
<protein>
    <submittedName>
        <fullName evidence="2">Cyclase</fullName>
    </submittedName>
</protein>
<dbReference type="InterPro" id="IPR023393">
    <property type="entry name" value="START-like_dom_sf"/>
</dbReference>
<accession>A0A7H0EYB2</accession>
<dbReference type="InterPro" id="IPR005031">
    <property type="entry name" value="COQ10_START"/>
</dbReference>
<dbReference type="PANTHER" id="PTHR34060:SF1">
    <property type="entry name" value="POLYKETIDE CYCLASE _ DEHYDRASE AND LIPID TRANSPORT PROTEIN"/>
    <property type="match status" value="1"/>
</dbReference>
<reference evidence="2 3" key="1">
    <citation type="submission" date="2020-08" db="EMBL/GenBank/DDBJ databases">
        <title>Complete genome sequence of Raphidiopsis curvispora isolated from drinking water reservoir in South Korea.</title>
        <authorList>
            <person name="Jeong J."/>
        </authorList>
    </citation>
    <scope>NUCLEOTIDE SEQUENCE [LARGE SCALE GENOMIC DNA]</scope>
    <source>
        <strain evidence="2 3">GIHE-G1</strain>
    </source>
</reference>
<dbReference type="RefSeq" id="WP_187705551.1">
    <property type="nucleotide sequence ID" value="NZ_CP060822.1"/>
</dbReference>
<evidence type="ECO:0000259" key="1">
    <source>
        <dbReference type="Pfam" id="PF03364"/>
    </source>
</evidence>
<evidence type="ECO:0000313" key="3">
    <source>
        <dbReference type="Proteomes" id="UP000516013"/>
    </source>
</evidence>
<feature type="domain" description="Coenzyme Q-binding protein COQ10 START" evidence="1">
    <location>
        <begin position="43"/>
        <end position="168"/>
    </location>
</feature>